<dbReference type="AlphaFoldDB" id="A0A832ZXX6"/>
<proteinExistence type="predicted"/>
<protein>
    <recommendedName>
        <fullName evidence="3">Energy-converting hydrogenase B, subunit P</fullName>
    </recommendedName>
</protein>
<accession>A0A832ZXX6</accession>
<dbReference type="EMBL" id="DQVW01000027">
    <property type="protein sequence ID" value="HIQ32201.1"/>
    <property type="molecule type" value="Genomic_DNA"/>
</dbReference>
<dbReference type="Proteomes" id="UP000623215">
    <property type="component" value="Unassembled WGS sequence"/>
</dbReference>
<sequence length="95" mass="10823">MPKMILPPRLTMALGGYIRETIIPYGEGEGEAFPYRNVIVGNPSDEPVKIEVPVYDRGWIERHRKLGLIVVPVNVEDDFVGLFNMVREKVRRSKG</sequence>
<dbReference type="InterPro" id="IPR019597">
    <property type="entry name" value="Energy-convert_hydgase-B_suP"/>
</dbReference>
<dbReference type="Pfam" id="PF10622">
    <property type="entry name" value="Ehbp"/>
    <property type="match status" value="1"/>
</dbReference>
<evidence type="ECO:0008006" key="3">
    <source>
        <dbReference type="Google" id="ProtNLM"/>
    </source>
</evidence>
<name>A0A832ZXX6_9EURY</name>
<gene>
    <name evidence="1" type="ORF">EYH55_01805</name>
</gene>
<reference evidence="1" key="1">
    <citation type="journal article" date="2020" name="ISME J.">
        <title>Gammaproteobacteria mediating utilization of methyl-, sulfur- and petroleum organic compounds in deep ocean hydrothermal plumes.</title>
        <authorList>
            <person name="Zhou Z."/>
            <person name="Liu Y."/>
            <person name="Pan J."/>
            <person name="Cron B.R."/>
            <person name="Toner B.M."/>
            <person name="Anantharaman K."/>
            <person name="Breier J.A."/>
            <person name="Dick G.J."/>
            <person name="Li M."/>
        </authorList>
    </citation>
    <scope>NUCLEOTIDE SEQUENCE</scope>
    <source>
        <strain evidence="1">SZUA-1534</strain>
    </source>
</reference>
<organism evidence="1 2">
    <name type="scientific">Methanothermococcus okinawensis</name>
    <dbReference type="NCBI Taxonomy" id="155863"/>
    <lineage>
        <taxon>Archaea</taxon>
        <taxon>Methanobacteriati</taxon>
        <taxon>Methanobacteriota</taxon>
        <taxon>Methanomada group</taxon>
        <taxon>Methanococci</taxon>
        <taxon>Methanococcales</taxon>
        <taxon>Methanococcaceae</taxon>
        <taxon>Methanothermococcus</taxon>
    </lineage>
</organism>
<evidence type="ECO:0000313" key="1">
    <source>
        <dbReference type="EMBL" id="HIQ32201.1"/>
    </source>
</evidence>
<comment type="caution">
    <text evidence="1">The sequence shown here is derived from an EMBL/GenBank/DDBJ whole genome shotgun (WGS) entry which is preliminary data.</text>
</comment>
<evidence type="ECO:0000313" key="2">
    <source>
        <dbReference type="Proteomes" id="UP000623215"/>
    </source>
</evidence>